<keyword evidence="2" id="KW-1185">Reference proteome</keyword>
<evidence type="ECO:0008006" key="3">
    <source>
        <dbReference type="Google" id="ProtNLM"/>
    </source>
</evidence>
<proteinExistence type="predicted"/>
<accession>A0ABS8PP53</accession>
<protein>
    <recommendedName>
        <fullName evidence="3">DUF4136 domain-containing protein</fullName>
    </recommendedName>
</protein>
<dbReference type="RefSeq" id="WP_231004068.1">
    <property type="nucleotide sequence ID" value="NZ_JAJNEC010000005.1"/>
</dbReference>
<name>A0ABS8PP53_9BACT</name>
<evidence type="ECO:0000313" key="2">
    <source>
        <dbReference type="Proteomes" id="UP001199816"/>
    </source>
</evidence>
<gene>
    <name evidence="1" type="ORF">LQ567_08465</name>
</gene>
<dbReference type="EMBL" id="JAJNEC010000005">
    <property type="protein sequence ID" value="MCD2422791.1"/>
    <property type="molecule type" value="Genomic_DNA"/>
</dbReference>
<dbReference type="Proteomes" id="UP001199816">
    <property type="component" value="Unassembled WGS sequence"/>
</dbReference>
<reference evidence="1 2" key="1">
    <citation type="submission" date="2021-11" db="EMBL/GenBank/DDBJ databases">
        <title>Genomic of Niabella pedocola.</title>
        <authorList>
            <person name="Wu T."/>
        </authorList>
    </citation>
    <scope>NUCLEOTIDE SEQUENCE [LARGE SCALE GENOMIC DNA]</scope>
    <source>
        <strain evidence="1 2">JCM 31011</strain>
    </source>
</reference>
<evidence type="ECO:0000313" key="1">
    <source>
        <dbReference type="EMBL" id="MCD2422791.1"/>
    </source>
</evidence>
<organism evidence="1 2">
    <name type="scientific">Niabella pedocola</name>
    <dbReference type="NCBI Taxonomy" id="1752077"/>
    <lineage>
        <taxon>Bacteria</taxon>
        <taxon>Pseudomonadati</taxon>
        <taxon>Bacteroidota</taxon>
        <taxon>Chitinophagia</taxon>
        <taxon>Chitinophagales</taxon>
        <taxon>Chitinophagaceae</taxon>
        <taxon>Niabella</taxon>
    </lineage>
</organism>
<sequence>MNGPYRPKVFDPENPMVYQSYVSYTAYTRINPGTEAHWKDESQYAPQQIKEFDKLPSKIQAIVTRVLEDSLRQWTGNVVWPEPPKQ</sequence>
<comment type="caution">
    <text evidence="1">The sequence shown here is derived from an EMBL/GenBank/DDBJ whole genome shotgun (WGS) entry which is preliminary data.</text>
</comment>